<accession>A0A1F6FWT6</accession>
<dbReference type="InterPro" id="IPR036388">
    <property type="entry name" value="WH-like_DNA-bd_sf"/>
</dbReference>
<feature type="domain" description="Transcription regulator TrmB N-terminal" evidence="1">
    <location>
        <begin position="7"/>
        <end position="73"/>
    </location>
</feature>
<comment type="caution">
    <text evidence="2">The sequence shown here is derived from an EMBL/GenBank/DDBJ whole genome shotgun (WGS) entry which is preliminary data.</text>
</comment>
<gene>
    <name evidence="2" type="ORF">A3H55_00020</name>
</gene>
<dbReference type="SUPFAM" id="SSF46785">
    <property type="entry name" value="Winged helix' DNA-binding domain"/>
    <property type="match status" value="1"/>
</dbReference>
<organism evidence="2 3">
    <name type="scientific">Candidatus Kuenenbacteria bacterium RIFCSPLOWO2_02_FULL_42_16</name>
    <dbReference type="NCBI Taxonomy" id="1798564"/>
    <lineage>
        <taxon>Bacteria</taxon>
        <taxon>Candidatus Kueneniibacteriota</taxon>
    </lineage>
</organism>
<dbReference type="AlphaFoldDB" id="A0A1F6FWT6"/>
<dbReference type="STRING" id="1798564.A3H55_00020"/>
<dbReference type="PANTHER" id="PTHR34293:SF1">
    <property type="entry name" value="HTH-TYPE TRANSCRIPTIONAL REGULATOR TRMBL2"/>
    <property type="match status" value="1"/>
</dbReference>
<evidence type="ECO:0000259" key="1">
    <source>
        <dbReference type="Pfam" id="PF01978"/>
    </source>
</evidence>
<dbReference type="InterPro" id="IPR036390">
    <property type="entry name" value="WH_DNA-bd_sf"/>
</dbReference>
<dbReference type="InterPro" id="IPR051797">
    <property type="entry name" value="TrmB-like"/>
</dbReference>
<dbReference type="Gene3D" id="1.10.10.10">
    <property type="entry name" value="Winged helix-like DNA-binding domain superfamily/Winged helix DNA-binding domain"/>
    <property type="match status" value="1"/>
</dbReference>
<dbReference type="EMBL" id="MFMZ01000053">
    <property type="protein sequence ID" value="OGG90302.1"/>
    <property type="molecule type" value="Genomic_DNA"/>
</dbReference>
<dbReference type="InterPro" id="IPR002831">
    <property type="entry name" value="Tscrpt_reg_TrmB_N"/>
</dbReference>
<proteinExistence type="predicted"/>
<dbReference type="Pfam" id="PF01978">
    <property type="entry name" value="TrmB"/>
    <property type="match status" value="1"/>
</dbReference>
<name>A0A1F6FWT6_9BACT</name>
<sequence length="242" mass="27432">MYEEVFQEVGLTPNEAKAYEALLGANELNISSITAATGIHRRNVYDVLSRLSEKGLVFPIFSKGENIFKAVSPGKLLELLHARENKLEAIMPVLESEYQKTPRPQETFIYRGLAGLKNYFKDILKTGADLYSLGSVNLLASDKLDAFWQIFLAEATSLGIKEKYIFPAIVRERIESAPKRGNMVYKFLPPDKIMNLNLDIFGNQTANIIFGEKDDLTIYLTIDDALAQNYRELFDFFWNSLA</sequence>
<protein>
    <recommendedName>
        <fullName evidence="1">Transcription regulator TrmB N-terminal domain-containing protein</fullName>
    </recommendedName>
</protein>
<evidence type="ECO:0000313" key="2">
    <source>
        <dbReference type="EMBL" id="OGG90302.1"/>
    </source>
</evidence>
<reference evidence="2 3" key="1">
    <citation type="journal article" date="2016" name="Nat. Commun.">
        <title>Thousands of microbial genomes shed light on interconnected biogeochemical processes in an aquifer system.</title>
        <authorList>
            <person name="Anantharaman K."/>
            <person name="Brown C.T."/>
            <person name="Hug L.A."/>
            <person name="Sharon I."/>
            <person name="Castelle C.J."/>
            <person name="Probst A.J."/>
            <person name="Thomas B.C."/>
            <person name="Singh A."/>
            <person name="Wilkins M.J."/>
            <person name="Karaoz U."/>
            <person name="Brodie E.L."/>
            <person name="Williams K.H."/>
            <person name="Hubbard S.S."/>
            <person name="Banfield J.F."/>
        </authorList>
    </citation>
    <scope>NUCLEOTIDE SEQUENCE [LARGE SCALE GENOMIC DNA]</scope>
</reference>
<evidence type="ECO:0000313" key="3">
    <source>
        <dbReference type="Proteomes" id="UP000177998"/>
    </source>
</evidence>
<dbReference type="Proteomes" id="UP000177998">
    <property type="component" value="Unassembled WGS sequence"/>
</dbReference>
<dbReference type="PANTHER" id="PTHR34293">
    <property type="entry name" value="HTH-TYPE TRANSCRIPTIONAL REGULATOR TRMBL2"/>
    <property type="match status" value="1"/>
</dbReference>